<dbReference type="Proteomes" id="UP000188342">
    <property type="component" value="Unassembled WGS sequence"/>
</dbReference>
<protein>
    <submittedName>
        <fullName evidence="1">Uncharacterized protein</fullName>
    </submittedName>
</protein>
<evidence type="ECO:0000313" key="1">
    <source>
        <dbReference type="EMBL" id="SJN21636.1"/>
    </source>
</evidence>
<keyword evidence="2" id="KW-1185">Reference proteome</keyword>
<dbReference type="EMBL" id="FUKQ01000011">
    <property type="protein sequence ID" value="SJN21636.1"/>
    <property type="molecule type" value="Genomic_DNA"/>
</dbReference>
<sequence length="70" mass="8238">MTPRNGHISTVAFLRELPNVETLLLHTLVVDDLDYEPLLHLPKLRSVRVMKVRGMRPSHEELQRRIPWSE</sequence>
<accession>A0A1R4IP54</accession>
<gene>
    <name evidence="1" type="ORF">FM114_02910</name>
</gene>
<dbReference type="AlphaFoldDB" id="A0A1R4IP54"/>
<proteinExistence type="predicted"/>
<reference evidence="1 2" key="1">
    <citation type="submission" date="2017-02" db="EMBL/GenBank/DDBJ databases">
        <authorList>
            <person name="Peterson S.W."/>
        </authorList>
    </citation>
    <scope>NUCLEOTIDE SEQUENCE [LARGE SCALE GENOMIC DNA]</scope>
    <source>
        <strain evidence="1 2">LSP_Lj1</strain>
    </source>
</reference>
<organism evidence="1 2">
    <name type="scientific">Luteococcus japonicus LSP_Lj1</name>
    <dbReference type="NCBI Taxonomy" id="1255658"/>
    <lineage>
        <taxon>Bacteria</taxon>
        <taxon>Bacillati</taxon>
        <taxon>Actinomycetota</taxon>
        <taxon>Actinomycetes</taxon>
        <taxon>Propionibacteriales</taxon>
        <taxon>Propionibacteriaceae</taxon>
        <taxon>Luteococcus</taxon>
    </lineage>
</organism>
<evidence type="ECO:0000313" key="2">
    <source>
        <dbReference type="Proteomes" id="UP000188342"/>
    </source>
</evidence>
<dbReference type="STRING" id="1255658.FM114_02910"/>
<name>A0A1R4IP54_9ACTN</name>